<proteinExistence type="predicted"/>
<reference evidence="1 2" key="1">
    <citation type="submission" date="2024-06" db="EMBL/GenBank/DDBJ databases">
        <authorList>
            <person name="Kraege A."/>
            <person name="Thomma B."/>
        </authorList>
    </citation>
    <scope>NUCLEOTIDE SEQUENCE [LARGE SCALE GENOMIC DNA]</scope>
</reference>
<dbReference type="Proteomes" id="UP001497392">
    <property type="component" value="Unassembled WGS sequence"/>
</dbReference>
<sequence>MSKAKKPAAEELAYNKNLRAEIETDVNDSPRARVHQVEWRKIMTGEPVEINPSIGHGFKIMPVSEWSHRWKRNDDFPECLHCKSHNTKEHHFVQTWCRGKKTWESELLCLDCHKFSWRSYKDPDFKTPEEYERDRWDAIIAGQDIPLVQKWQ</sequence>
<gene>
    <name evidence="1" type="primary">g8795</name>
    <name evidence="1" type="ORF">VP750_LOCUS7899</name>
</gene>
<keyword evidence="2" id="KW-1185">Reference proteome</keyword>
<name>A0ABP1G5Q6_9CHLO</name>
<organism evidence="1 2">
    <name type="scientific">Coccomyxa viridis</name>
    <dbReference type="NCBI Taxonomy" id="1274662"/>
    <lineage>
        <taxon>Eukaryota</taxon>
        <taxon>Viridiplantae</taxon>
        <taxon>Chlorophyta</taxon>
        <taxon>core chlorophytes</taxon>
        <taxon>Trebouxiophyceae</taxon>
        <taxon>Trebouxiophyceae incertae sedis</taxon>
        <taxon>Coccomyxaceae</taxon>
        <taxon>Coccomyxa</taxon>
    </lineage>
</organism>
<evidence type="ECO:0000313" key="1">
    <source>
        <dbReference type="EMBL" id="CAL5225993.1"/>
    </source>
</evidence>
<evidence type="ECO:0000313" key="2">
    <source>
        <dbReference type="Proteomes" id="UP001497392"/>
    </source>
</evidence>
<accession>A0ABP1G5Q6</accession>
<protein>
    <submittedName>
        <fullName evidence="1">G8795 protein</fullName>
    </submittedName>
</protein>
<dbReference type="EMBL" id="CAXHTA020000015">
    <property type="protein sequence ID" value="CAL5225993.1"/>
    <property type="molecule type" value="Genomic_DNA"/>
</dbReference>
<comment type="caution">
    <text evidence="1">The sequence shown here is derived from an EMBL/GenBank/DDBJ whole genome shotgun (WGS) entry which is preliminary data.</text>
</comment>